<evidence type="ECO:0000256" key="1">
    <source>
        <dbReference type="SAM" id="Phobius"/>
    </source>
</evidence>
<dbReference type="Proteomes" id="UP000289859">
    <property type="component" value="Unassembled WGS sequence"/>
</dbReference>
<organism evidence="2 3">
    <name type="scientific">Leeuwenhoekiella polynyae</name>
    <dbReference type="NCBI Taxonomy" id="1550906"/>
    <lineage>
        <taxon>Bacteria</taxon>
        <taxon>Pseudomonadati</taxon>
        <taxon>Bacteroidota</taxon>
        <taxon>Flavobacteriia</taxon>
        <taxon>Flavobacteriales</taxon>
        <taxon>Flavobacteriaceae</taxon>
        <taxon>Leeuwenhoekiella</taxon>
    </lineage>
</organism>
<dbReference type="EMBL" id="QOVK01000001">
    <property type="protein sequence ID" value="RXG26252.1"/>
    <property type="molecule type" value="Genomic_DNA"/>
</dbReference>
<keyword evidence="3" id="KW-1185">Reference proteome</keyword>
<dbReference type="AlphaFoldDB" id="A0A4Q0PGX8"/>
<feature type="transmembrane region" description="Helical" evidence="1">
    <location>
        <begin position="12"/>
        <end position="33"/>
    </location>
</feature>
<accession>A0A4Q0PGX8</accession>
<keyword evidence="1" id="KW-1133">Transmembrane helix</keyword>
<evidence type="ECO:0000313" key="2">
    <source>
        <dbReference type="EMBL" id="RXG26252.1"/>
    </source>
</evidence>
<comment type="caution">
    <text evidence="2">The sequence shown here is derived from an EMBL/GenBank/DDBJ whole genome shotgun (WGS) entry which is preliminary data.</text>
</comment>
<sequence length="65" mass="7640">MFHLFEVMVKKKWLYLVLFITAVTGLLIVQYQYLQVVLVLANSQFSTKKDKVKSRVQEDLSEFNA</sequence>
<gene>
    <name evidence="2" type="ORF">DSM02_246</name>
</gene>
<name>A0A4Q0PGX8_9FLAO</name>
<proteinExistence type="predicted"/>
<keyword evidence="1" id="KW-0812">Transmembrane</keyword>
<protein>
    <submittedName>
        <fullName evidence="2">Uncharacterized protein</fullName>
    </submittedName>
</protein>
<reference evidence="2 3" key="1">
    <citation type="submission" date="2018-07" db="EMBL/GenBank/DDBJ databases">
        <title>Leeuwenhoekiella genomics.</title>
        <authorList>
            <person name="Tahon G."/>
            <person name="Willems A."/>
        </authorList>
    </citation>
    <scope>NUCLEOTIDE SEQUENCE [LARGE SCALE GENOMIC DNA]</scope>
    <source>
        <strain evidence="2 3">LMG 29608</strain>
    </source>
</reference>
<keyword evidence="1" id="KW-0472">Membrane</keyword>
<evidence type="ECO:0000313" key="3">
    <source>
        <dbReference type="Proteomes" id="UP000289859"/>
    </source>
</evidence>